<comment type="caution">
    <text evidence="8">The sequence shown here is derived from an EMBL/GenBank/DDBJ whole genome shotgun (WGS) entry which is preliminary data.</text>
</comment>
<evidence type="ECO:0000259" key="7">
    <source>
        <dbReference type="PROSITE" id="PS51918"/>
    </source>
</evidence>
<dbReference type="SFLD" id="SFLDF00303">
    <property type="entry name" value="hopanoid_C2-methyltransferase"/>
    <property type="match status" value="1"/>
</dbReference>
<evidence type="ECO:0000256" key="6">
    <source>
        <dbReference type="SAM" id="Phobius"/>
    </source>
</evidence>
<evidence type="ECO:0000256" key="3">
    <source>
        <dbReference type="ARBA" id="ARBA00022723"/>
    </source>
</evidence>
<evidence type="ECO:0000256" key="2">
    <source>
        <dbReference type="ARBA" id="ARBA00022691"/>
    </source>
</evidence>
<keyword evidence="2" id="KW-0949">S-adenosyl-L-methionine</keyword>
<dbReference type="InterPro" id="IPR025274">
    <property type="entry name" value="DUF4070"/>
</dbReference>
<dbReference type="EMBL" id="MHQZ01000017">
    <property type="protein sequence ID" value="OHA14112.1"/>
    <property type="molecule type" value="Genomic_DNA"/>
</dbReference>
<dbReference type="InterPro" id="IPR006638">
    <property type="entry name" value="Elp3/MiaA/NifB-like_rSAM"/>
</dbReference>
<dbReference type="Pfam" id="PF13282">
    <property type="entry name" value="DUF4070"/>
    <property type="match status" value="1"/>
</dbReference>
<reference evidence="8 9" key="1">
    <citation type="journal article" date="2016" name="Nat. Commun.">
        <title>Thousands of microbial genomes shed light on interconnected biogeochemical processes in an aquifer system.</title>
        <authorList>
            <person name="Anantharaman K."/>
            <person name="Brown C.T."/>
            <person name="Hug L.A."/>
            <person name="Sharon I."/>
            <person name="Castelle C.J."/>
            <person name="Probst A.J."/>
            <person name="Thomas B.C."/>
            <person name="Singh A."/>
            <person name="Wilkins M.J."/>
            <person name="Karaoz U."/>
            <person name="Brodie E.L."/>
            <person name="Williams K.H."/>
            <person name="Hubbard S.S."/>
            <person name="Banfield J.F."/>
        </authorList>
    </citation>
    <scope>NUCLEOTIDE SEQUENCE [LARGE SCALE GENOMIC DNA]</scope>
</reference>
<protein>
    <submittedName>
        <fullName evidence="8">B12-binding domain-containing radical SAM protein</fullName>
    </submittedName>
</protein>
<gene>
    <name evidence="8" type="ORF">A2909_02640</name>
</gene>
<dbReference type="InterPro" id="IPR051198">
    <property type="entry name" value="BchE-like"/>
</dbReference>
<dbReference type="Pfam" id="PF02310">
    <property type="entry name" value="B12-binding"/>
    <property type="match status" value="1"/>
</dbReference>
<dbReference type="Gene3D" id="3.80.30.20">
    <property type="entry name" value="tm_1862 like domain"/>
    <property type="match status" value="1"/>
</dbReference>
<keyword evidence="4" id="KW-0408">Iron</keyword>
<evidence type="ECO:0000313" key="9">
    <source>
        <dbReference type="Proteomes" id="UP000178302"/>
    </source>
</evidence>
<dbReference type="GO" id="GO:0046872">
    <property type="term" value="F:metal ion binding"/>
    <property type="evidence" value="ECO:0007669"/>
    <property type="project" value="UniProtKB-KW"/>
</dbReference>
<dbReference type="InterPro" id="IPR034466">
    <property type="entry name" value="Methyltransferase_Class_B"/>
</dbReference>
<evidence type="ECO:0000313" key="8">
    <source>
        <dbReference type="EMBL" id="OHA14112.1"/>
    </source>
</evidence>
<dbReference type="PROSITE" id="PS51918">
    <property type="entry name" value="RADICAL_SAM"/>
    <property type="match status" value="1"/>
</dbReference>
<evidence type="ECO:0000256" key="5">
    <source>
        <dbReference type="ARBA" id="ARBA00023014"/>
    </source>
</evidence>
<dbReference type="Proteomes" id="UP000178302">
    <property type="component" value="Unassembled WGS sequence"/>
</dbReference>
<dbReference type="InterPro" id="IPR034530">
    <property type="entry name" value="HpnP-like"/>
</dbReference>
<organism evidence="8 9">
    <name type="scientific">Candidatus Tagabacteria bacterium RIFCSPLOWO2_01_FULL_39_11</name>
    <dbReference type="NCBI Taxonomy" id="1802295"/>
    <lineage>
        <taxon>Bacteria</taxon>
        <taxon>Candidatus Tagaibacteriota</taxon>
    </lineage>
</organism>
<dbReference type="GO" id="GO:0003824">
    <property type="term" value="F:catalytic activity"/>
    <property type="evidence" value="ECO:0007669"/>
    <property type="project" value="InterPro"/>
</dbReference>
<name>A0A1G2LTC9_9BACT</name>
<dbReference type="InterPro" id="IPR058240">
    <property type="entry name" value="rSAM_sf"/>
</dbReference>
<keyword evidence="6" id="KW-1133">Transmembrane helix</keyword>
<dbReference type="SMART" id="SM00729">
    <property type="entry name" value="Elp3"/>
    <property type="match status" value="1"/>
</dbReference>
<dbReference type="SFLD" id="SFLDS00029">
    <property type="entry name" value="Radical_SAM"/>
    <property type="match status" value="1"/>
</dbReference>
<keyword evidence="6" id="KW-0812">Transmembrane</keyword>
<dbReference type="Pfam" id="PF04055">
    <property type="entry name" value="Radical_SAM"/>
    <property type="match status" value="1"/>
</dbReference>
<proteinExistence type="predicted"/>
<dbReference type="GO" id="GO:0031419">
    <property type="term" value="F:cobalamin binding"/>
    <property type="evidence" value="ECO:0007669"/>
    <property type="project" value="InterPro"/>
</dbReference>
<sequence length="494" mass="57328">MKILFIYPEYPETFWSFKHALKLINKKAAYPPLGLLTVAAMTPADWEKKLVDMNVEKLKEKDLAWADYIFISAMIVQKKSVREVIEKCKKMRKKIVAGGPLFTMDSEEYDDVNHLILGEAESNFSEFLDDLKNKRAKKIYESKCLPGLSQTPIPLWDLIKMKKYSSMNIQYSRGCPYDCEFCNITSLFGRLPRTKSVDQLLKEFDSLREIGWRGNVFVVDDNFMGNKVKLKKEILPGIIDWVERCKGPFNFSTEISINLADDEELLGLMAKAGFEMVFIGIETPNEESLRECNKFNNMGRNLLASIQKIQNYGLEVTAGFIVGFDNDPPSIFERQINFIQKSGIVTAMVGLLNAPKGTRLYQRLKNAGRILEDAVSGDNTDYSMNFASKMEFRKLLEGYKNIVVSIYSPNQYYKRIAGFFKEFRPLKLKKTGRFRLYYLVGFLKLMFYLGIKEKGRRAYWRFFIRTLIRHPRFFVHAMTFAAFGLHFRKIFARD</sequence>
<dbReference type="GO" id="GO:0005829">
    <property type="term" value="C:cytosol"/>
    <property type="evidence" value="ECO:0007669"/>
    <property type="project" value="TreeGrafter"/>
</dbReference>
<dbReference type="Gene3D" id="3.40.50.280">
    <property type="entry name" value="Cobalamin-binding domain"/>
    <property type="match status" value="1"/>
</dbReference>
<dbReference type="InterPro" id="IPR006158">
    <property type="entry name" value="Cobalamin-bd"/>
</dbReference>
<dbReference type="SFLD" id="SFLDG01123">
    <property type="entry name" value="methyltransferase_(Class_B)"/>
    <property type="match status" value="1"/>
</dbReference>
<feature type="transmembrane region" description="Helical" evidence="6">
    <location>
        <begin position="434"/>
        <end position="451"/>
    </location>
</feature>
<keyword evidence="6" id="KW-0472">Membrane</keyword>
<dbReference type="PANTHER" id="PTHR43409:SF3">
    <property type="entry name" value="HYPOTHETICAL METHYLTRANSFERASE"/>
    <property type="match status" value="1"/>
</dbReference>
<dbReference type="GO" id="GO:0051536">
    <property type="term" value="F:iron-sulfur cluster binding"/>
    <property type="evidence" value="ECO:0007669"/>
    <property type="project" value="UniProtKB-KW"/>
</dbReference>
<dbReference type="InterPro" id="IPR007197">
    <property type="entry name" value="rSAM"/>
</dbReference>
<keyword evidence="5" id="KW-0411">Iron-sulfur</keyword>
<evidence type="ECO:0000256" key="1">
    <source>
        <dbReference type="ARBA" id="ARBA00001966"/>
    </source>
</evidence>
<evidence type="ECO:0000256" key="4">
    <source>
        <dbReference type="ARBA" id="ARBA00023004"/>
    </source>
</evidence>
<comment type="cofactor">
    <cofactor evidence="1">
        <name>[4Fe-4S] cluster</name>
        <dbReference type="ChEBI" id="CHEBI:49883"/>
    </cofactor>
</comment>
<dbReference type="AlphaFoldDB" id="A0A1G2LTC9"/>
<dbReference type="PANTHER" id="PTHR43409">
    <property type="entry name" value="ANAEROBIC MAGNESIUM-PROTOPORPHYRIN IX MONOMETHYL ESTER CYCLASE-RELATED"/>
    <property type="match status" value="1"/>
</dbReference>
<dbReference type="CDD" id="cd01335">
    <property type="entry name" value="Radical_SAM"/>
    <property type="match status" value="1"/>
</dbReference>
<accession>A0A1G2LTC9</accession>
<keyword evidence="3" id="KW-0479">Metal-binding</keyword>
<dbReference type="SFLD" id="SFLDG01082">
    <property type="entry name" value="B12-binding_domain_containing"/>
    <property type="match status" value="1"/>
</dbReference>
<dbReference type="InterPro" id="IPR023404">
    <property type="entry name" value="rSAM_horseshoe"/>
</dbReference>
<dbReference type="SUPFAM" id="SSF102114">
    <property type="entry name" value="Radical SAM enzymes"/>
    <property type="match status" value="1"/>
</dbReference>
<feature type="domain" description="Radical SAM core" evidence="7">
    <location>
        <begin position="159"/>
        <end position="393"/>
    </location>
</feature>